<name>A0A8S1WL20_9CILI</name>
<organism evidence="2 3">
    <name type="scientific">Paramecium pentaurelia</name>
    <dbReference type="NCBI Taxonomy" id="43138"/>
    <lineage>
        <taxon>Eukaryota</taxon>
        <taxon>Sar</taxon>
        <taxon>Alveolata</taxon>
        <taxon>Ciliophora</taxon>
        <taxon>Intramacronucleata</taxon>
        <taxon>Oligohymenophorea</taxon>
        <taxon>Peniculida</taxon>
        <taxon>Parameciidae</taxon>
        <taxon>Paramecium</taxon>
    </lineage>
</organism>
<dbReference type="AlphaFoldDB" id="A0A8S1WL20"/>
<evidence type="ECO:0000313" key="2">
    <source>
        <dbReference type="EMBL" id="CAD8190263.1"/>
    </source>
</evidence>
<evidence type="ECO:0000256" key="1">
    <source>
        <dbReference type="SAM" id="Coils"/>
    </source>
</evidence>
<dbReference type="OrthoDB" id="309408at2759"/>
<evidence type="ECO:0008006" key="4">
    <source>
        <dbReference type="Google" id="ProtNLM"/>
    </source>
</evidence>
<feature type="coiled-coil region" evidence="1">
    <location>
        <begin position="491"/>
        <end position="598"/>
    </location>
</feature>
<protein>
    <recommendedName>
        <fullName evidence="4">B30.2/SPRY domain-containing protein</fullName>
    </recommendedName>
</protein>
<gene>
    <name evidence="2" type="ORF">PPENT_87.1.T0960028</name>
</gene>
<accession>A0A8S1WL20</accession>
<evidence type="ECO:0000313" key="3">
    <source>
        <dbReference type="Proteomes" id="UP000689195"/>
    </source>
</evidence>
<keyword evidence="1" id="KW-0175">Coiled coil</keyword>
<comment type="caution">
    <text evidence="2">The sequence shown here is derived from an EMBL/GenBank/DDBJ whole genome shotgun (WGS) entry which is preliminary data.</text>
</comment>
<dbReference type="Proteomes" id="UP000689195">
    <property type="component" value="Unassembled WGS sequence"/>
</dbReference>
<keyword evidence="3" id="KW-1185">Reference proteome</keyword>
<proteinExistence type="predicted"/>
<reference evidence="2" key="1">
    <citation type="submission" date="2021-01" db="EMBL/GenBank/DDBJ databases">
        <authorList>
            <consortium name="Genoscope - CEA"/>
            <person name="William W."/>
        </authorList>
    </citation>
    <scope>NUCLEOTIDE SEQUENCE</scope>
</reference>
<sequence>MSSDLDKKLCQKHKLEILTIDLKSSTADKDKYLCIKCLMEKIDIQNMALVEETKTMIKQMKSEQLNNKLKSYQSRIENFKQIQSQVKEFKLLINNTLDKVQSNIDQKITLMENELDESESKTLVSTFEEDVKILSQNYKGSFSFEVPKELEKFLDDNSYIDSIQQQLLSIINCPKLSQIKEALEKTKVETGHPDIKQLQLLSKKEEDPLKTPSLKIQCNKHGKEIIMVNLNPEQTQFSRLACVECIQSNDPIKYTTLEDASFRWNEYLGQTSDQVKRFQNQRCLKSSQIIEILEEIKEKYNSTIQEIINKVNTQYQMFSQNETNQFNENMIFQMSTEQVTELTEILSQNDKFQALVEKQLNIQKEDLNQLEIISTNFGKLLQNDLIATEKINQIFKESSLNILNVKEQKNDILQDDNPISNHLQMKQLNLQLQHFKLYQDILNEALNKYNLIIQTISSLSNEFKDIQLQQFKQYVSNFQKDLSLIQKFTQFDQIEAELKLHKQQKESLQNQLTESEKNNLGNQQVINDFKKNDAEQKKLIQDLRKQNEGQSIKVKELEQQKTQCEVIVKEKQAELQICQQQNQKNDEMLKQLQQTLVQVQQFSQSLTFSTTYKNNNCSVTQNGKVIENNSGGWYCCMCDQMIPKNGVIQFAIKIIEIQNIMIGIGFRDIVQSQSYSGCYNIGGGFKRTYNIYNTGYCYNHDQTDKNGYSISFPFSTNDIIIFEVDIQKKYVKWTKQSTNQSFTLNIDTSKDLYPCVHFAGRCKVEILNQVFN</sequence>
<dbReference type="EMBL" id="CAJJDO010000096">
    <property type="protein sequence ID" value="CAD8190263.1"/>
    <property type="molecule type" value="Genomic_DNA"/>
</dbReference>